<keyword evidence="5 7" id="KW-0472">Membrane</keyword>
<accession>A0A6G8QBN9</accession>
<dbReference type="PANTHER" id="PTHR30572">
    <property type="entry name" value="MEMBRANE COMPONENT OF TRANSPORTER-RELATED"/>
    <property type="match status" value="1"/>
</dbReference>
<evidence type="ECO:0000256" key="5">
    <source>
        <dbReference type="ARBA" id="ARBA00023136"/>
    </source>
</evidence>
<evidence type="ECO:0000256" key="7">
    <source>
        <dbReference type="SAM" id="Phobius"/>
    </source>
</evidence>
<feature type="transmembrane region" description="Helical" evidence="7">
    <location>
        <begin position="893"/>
        <end position="918"/>
    </location>
</feature>
<comment type="subcellular location">
    <subcellularLocation>
        <location evidence="1">Cell membrane</location>
        <topology evidence="1">Multi-pass membrane protein</topology>
    </subcellularLocation>
</comment>
<protein>
    <submittedName>
        <fullName evidence="10">FtsX-like permease family protein</fullName>
    </submittedName>
</protein>
<evidence type="ECO:0000259" key="8">
    <source>
        <dbReference type="Pfam" id="PF02687"/>
    </source>
</evidence>
<evidence type="ECO:0000259" key="9">
    <source>
        <dbReference type="Pfam" id="PF12704"/>
    </source>
</evidence>
<feature type="transmembrane region" description="Helical" evidence="7">
    <location>
        <begin position="483"/>
        <end position="505"/>
    </location>
</feature>
<keyword evidence="2" id="KW-1003">Cell membrane</keyword>
<feature type="domain" description="ABC3 transporter permease C-terminal" evidence="8">
    <location>
        <begin position="346"/>
        <end position="466"/>
    </location>
</feature>
<keyword evidence="4 7" id="KW-1133">Transmembrane helix</keyword>
<evidence type="ECO:0000256" key="6">
    <source>
        <dbReference type="ARBA" id="ARBA00038076"/>
    </source>
</evidence>
<dbReference type="Proteomes" id="UP000501452">
    <property type="component" value="Chromosome"/>
</dbReference>
<dbReference type="InterPro" id="IPR025857">
    <property type="entry name" value="MacB_PCD"/>
</dbReference>
<feature type="transmembrane region" description="Helical" evidence="7">
    <location>
        <begin position="538"/>
        <end position="556"/>
    </location>
</feature>
<feature type="transmembrane region" description="Helical" evidence="7">
    <location>
        <begin position="982"/>
        <end position="1004"/>
    </location>
</feature>
<feature type="transmembrane region" description="Helical" evidence="7">
    <location>
        <begin position="395"/>
        <end position="420"/>
    </location>
</feature>
<feature type="transmembrane region" description="Helical" evidence="7">
    <location>
        <begin position="511"/>
        <end position="531"/>
    </location>
</feature>
<organism evidence="10 11">
    <name type="scientific">Rubrobacter tropicus</name>
    <dbReference type="NCBI Taxonomy" id="2653851"/>
    <lineage>
        <taxon>Bacteria</taxon>
        <taxon>Bacillati</taxon>
        <taxon>Actinomycetota</taxon>
        <taxon>Rubrobacteria</taxon>
        <taxon>Rubrobacterales</taxon>
        <taxon>Rubrobacteraceae</taxon>
        <taxon>Rubrobacter</taxon>
    </lineage>
</organism>
<dbReference type="Pfam" id="PF02687">
    <property type="entry name" value="FtsX"/>
    <property type="match status" value="2"/>
</dbReference>
<feature type="domain" description="ABC3 transporter permease C-terminal" evidence="8">
    <location>
        <begin position="896"/>
        <end position="1014"/>
    </location>
</feature>
<dbReference type="PANTHER" id="PTHR30572:SF4">
    <property type="entry name" value="ABC TRANSPORTER PERMEASE YTRF"/>
    <property type="match status" value="1"/>
</dbReference>
<evidence type="ECO:0000313" key="11">
    <source>
        <dbReference type="Proteomes" id="UP000501452"/>
    </source>
</evidence>
<dbReference type="Pfam" id="PF12704">
    <property type="entry name" value="MacB_PCD"/>
    <property type="match status" value="1"/>
</dbReference>
<reference evidence="10 11" key="1">
    <citation type="submission" date="2019-10" db="EMBL/GenBank/DDBJ databases">
        <title>Rubrobacter sp nov SCSIO 52090 isolated from a deep-sea sediment in the South China Sea.</title>
        <authorList>
            <person name="Chen R.W."/>
        </authorList>
    </citation>
    <scope>NUCLEOTIDE SEQUENCE [LARGE SCALE GENOMIC DNA]</scope>
    <source>
        <strain evidence="10 11">SCSIO 52909</strain>
    </source>
</reference>
<feature type="transmembrane region" description="Helical" evidence="7">
    <location>
        <begin position="568"/>
        <end position="601"/>
    </location>
</feature>
<dbReference type="GO" id="GO:0022857">
    <property type="term" value="F:transmembrane transporter activity"/>
    <property type="evidence" value="ECO:0007669"/>
    <property type="project" value="TreeGrafter"/>
</dbReference>
<dbReference type="InterPro" id="IPR003838">
    <property type="entry name" value="ABC3_permease_C"/>
</dbReference>
<evidence type="ECO:0000256" key="4">
    <source>
        <dbReference type="ARBA" id="ARBA00022989"/>
    </source>
</evidence>
<gene>
    <name evidence="10" type="ORF">GBA63_15500</name>
</gene>
<sequence length="1022" mass="108007">MEELFGIPTTQLMWILLAVFGVGLVLLVLSALRNRVSFRMAARNLPRRRAQTGLVILGLMLATMLFSASFTTGDTLTNSLRLQALENLGQVDVEVRAESQDSSGGQPFGETTAERASYFDQGVADDARERLSGEDRVAGVAPLARETVPVTAKGTDLSEPTVSVLGIEEGSMRGFDRLTTGSGETLGVDDLGKNEVYLSADAADGLDVGKGDVVQTTLAPAPEAEPAAGTNAAAAAALASAAPAPRPAELTVAGIYEKGANPSSSSSMVMPLQRLQERVGEEGRINSVLVTHDGPAVEGALGTKDTVDALGPVLRENDLKAEPVKKDAIEDADTNGETFTSVFLLFGQFSVAAGVLLIFLIFVMLAAERKHELGIARAVGMRRGHLMRMFAFEGALYAVIASAIGSLLGVGVGWLMVRVIGEAFAGSGFEIQFATSPQNVVIAFCLGMVLTFAVVLVSSWRVSRLNVVRAIRDIPEPDRKGRSVKGVLLALFTPVAGALLILQGLQAEQMGLYMLGLSLVVVGAALVARILRVPERVAFTAAGILLLALWLAPVSLAPEGMTEGIDLFFISGAMIVLAGVWVVIYNSELLLGAIVALFGWIRGMPPVLRAAVSYPMQSRFRTGMILAMFSLVVFTIVTMSFITAAFSSIFEDTDRLSGGFDIRADAGYAVPIANMNDALKDAEGVDEGDITAVGTQTGLPVDAKQRGTDREPEGFFVQGVDAGYTENVGYDFKTTAKEYDTSEEVWTALREEENTAVISAELAPTRSDTTFAGPPPSLELSGFYGEDATLPDDLFVTVEDSQSGRTRDLRVIGVLEDSAFFASGMLTSKATLDDLAGSPLPAQGYQFRLADGADAGAVVKDLEKAFAENGLQAVSVEREIRDGSASQGLFNNLLMGFMGLGLLVGIAALGVIAARSVVERRQQIGMLRALGFQRGQVRLAFLIESSFVALLGIGLGVALGAALSVGIVDSFAEQFAGVQYTVPWTTLGVIVGLAYAASLLTTFLPARQASKVYPAEALRYAE</sequence>
<proteinExistence type="inferred from homology"/>
<dbReference type="AlphaFoldDB" id="A0A6G8QBN9"/>
<evidence type="ECO:0000256" key="2">
    <source>
        <dbReference type="ARBA" id="ARBA00022475"/>
    </source>
</evidence>
<feature type="transmembrane region" description="Helical" evidence="7">
    <location>
        <begin position="440"/>
        <end position="462"/>
    </location>
</feature>
<dbReference type="EMBL" id="CP045119">
    <property type="protein sequence ID" value="QIN83889.1"/>
    <property type="molecule type" value="Genomic_DNA"/>
</dbReference>
<feature type="transmembrane region" description="Helical" evidence="7">
    <location>
        <begin position="939"/>
        <end position="962"/>
    </location>
</feature>
<evidence type="ECO:0000256" key="3">
    <source>
        <dbReference type="ARBA" id="ARBA00022692"/>
    </source>
</evidence>
<feature type="transmembrane region" description="Helical" evidence="7">
    <location>
        <begin position="622"/>
        <end position="646"/>
    </location>
</feature>
<comment type="similarity">
    <text evidence="6">Belongs to the ABC-4 integral membrane protein family.</text>
</comment>
<dbReference type="KEGG" id="rub:GBA63_15500"/>
<dbReference type="GO" id="GO:0005886">
    <property type="term" value="C:plasma membrane"/>
    <property type="evidence" value="ECO:0007669"/>
    <property type="project" value="UniProtKB-SubCell"/>
</dbReference>
<dbReference type="RefSeq" id="WP_166177550.1">
    <property type="nucleotide sequence ID" value="NZ_CP045119.1"/>
</dbReference>
<feature type="transmembrane region" description="Helical" evidence="7">
    <location>
        <begin position="53"/>
        <end position="71"/>
    </location>
</feature>
<feature type="transmembrane region" description="Helical" evidence="7">
    <location>
        <begin position="342"/>
        <end position="367"/>
    </location>
</feature>
<evidence type="ECO:0000256" key="1">
    <source>
        <dbReference type="ARBA" id="ARBA00004651"/>
    </source>
</evidence>
<feature type="transmembrane region" description="Helical" evidence="7">
    <location>
        <begin position="12"/>
        <end position="32"/>
    </location>
</feature>
<evidence type="ECO:0000313" key="10">
    <source>
        <dbReference type="EMBL" id="QIN83889.1"/>
    </source>
</evidence>
<keyword evidence="3 7" id="KW-0812">Transmembrane</keyword>
<keyword evidence="11" id="KW-1185">Reference proteome</keyword>
<feature type="domain" description="MacB-like periplasmic core" evidence="9">
    <location>
        <begin position="52"/>
        <end position="291"/>
    </location>
</feature>
<name>A0A6G8QBN9_9ACTN</name>
<dbReference type="InterPro" id="IPR050250">
    <property type="entry name" value="Macrolide_Exporter_MacB"/>
</dbReference>